<evidence type="ECO:0000256" key="2">
    <source>
        <dbReference type="ARBA" id="ARBA00022786"/>
    </source>
</evidence>
<dbReference type="EMBL" id="QEFC01001762">
    <property type="protein sequence ID" value="KAE9456114.1"/>
    <property type="molecule type" value="Genomic_DNA"/>
</dbReference>
<dbReference type="Gene3D" id="3.10.110.10">
    <property type="entry name" value="Ubiquitin Conjugating Enzyme"/>
    <property type="match status" value="2"/>
</dbReference>
<evidence type="ECO:0008006" key="5">
    <source>
        <dbReference type="Google" id="ProtNLM"/>
    </source>
</evidence>
<dbReference type="OrthoDB" id="47801at2759"/>
<keyword evidence="2" id="KW-0833">Ubl conjugation pathway</keyword>
<keyword evidence="4" id="KW-1185">Reference proteome</keyword>
<feature type="non-terminal residue" evidence="3">
    <location>
        <position position="1"/>
    </location>
</feature>
<dbReference type="InterPro" id="IPR016135">
    <property type="entry name" value="UBQ-conjugating_enzyme/RWD"/>
</dbReference>
<gene>
    <name evidence="3" type="ORF">C3L33_11998</name>
</gene>
<dbReference type="PANTHER" id="PTHR46116:SF41">
    <property type="entry name" value="UBIQUITIN-CONJUGATING ENZYME E2 25-RELATED"/>
    <property type="match status" value="1"/>
</dbReference>
<dbReference type="AlphaFoldDB" id="A0A6A4LHY8"/>
<protein>
    <recommendedName>
        <fullName evidence="5">UBC core domain-containing protein</fullName>
    </recommendedName>
</protein>
<evidence type="ECO:0000256" key="1">
    <source>
        <dbReference type="ARBA" id="ARBA00022679"/>
    </source>
</evidence>
<comment type="caution">
    <text evidence="3">The sequence shown here is derived from an EMBL/GenBank/DDBJ whole genome shotgun (WGS) entry which is preliminary data.</text>
</comment>
<dbReference type="GO" id="GO:0061631">
    <property type="term" value="F:ubiquitin conjugating enzyme activity"/>
    <property type="evidence" value="ECO:0007669"/>
    <property type="project" value="TreeGrafter"/>
</dbReference>
<reference evidence="3 4" key="1">
    <citation type="journal article" date="2019" name="Genome Biol. Evol.">
        <title>The Rhododendron genome and chromosomal organization provide insight into shared whole-genome duplications across the heath family (Ericaceae).</title>
        <authorList>
            <person name="Soza V.L."/>
            <person name="Lindsley D."/>
            <person name="Waalkes A."/>
            <person name="Ramage E."/>
            <person name="Patwardhan R.P."/>
            <person name="Burton J.N."/>
            <person name="Adey A."/>
            <person name="Kumar A."/>
            <person name="Qiu R."/>
            <person name="Shendure J."/>
            <person name="Hall B."/>
        </authorList>
    </citation>
    <scope>NUCLEOTIDE SEQUENCE [LARGE SCALE GENOMIC DNA]</scope>
    <source>
        <strain evidence="3">RSF 1966-606</strain>
    </source>
</reference>
<sequence>HHFNSGFSGQQPTKTWAKKIQEEWKILENNLPDTIYVRVYETRMDLLRAIIVGPAGTPYHEVSSSLIFSSLLPILMYPRYVPRRIRVWLQYFEDFVAGHFHLRAHDILSACKAYMEGAEIGSVAKGNVLTEAGTSHRSEFKEAVARMMNGLVNHFVRNGSKDCEQFRLPC</sequence>
<dbReference type="SUPFAM" id="SSF54495">
    <property type="entry name" value="UBC-like"/>
    <property type="match status" value="1"/>
</dbReference>
<name>A0A6A4LHY8_9ERIC</name>
<organism evidence="3 4">
    <name type="scientific">Rhododendron williamsianum</name>
    <dbReference type="NCBI Taxonomy" id="262921"/>
    <lineage>
        <taxon>Eukaryota</taxon>
        <taxon>Viridiplantae</taxon>
        <taxon>Streptophyta</taxon>
        <taxon>Embryophyta</taxon>
        <taxon>Tracheophyta</taxon>
        <taxon>Spermatophyta</taxon>
        <taxon>Magnoliopsida</taxon>
        <taxon>eudicotyledons</taxon>
        <taxon>Gunneridae</taxon>
        <taxon>Pentapetalae</taxon>
        <taxon>asterids</taxon>
        <taxon>Ericales</taxon>
        <taxon>Ericaceae</taxon>
        <taxon>Ericoideae</taxon>
        <taxon>Rhodoreae</taxon>
        <taxon>Rhododendron</taxon>
    </lineage>
</organism>
<accession>A0A6A4LHY8</accession>
<dbReference type="Proteomes" id="UP000428333">
    <property type="component" value="Linkage Group LG07"/>
</dbReference>
<evidence type="ECO:0000313" key="3">
    <source>
        <dbReference type="EMBL" id="KAE9456114.1"/>
    </source>
</evidence>
<keyword evidence="1" id="KW-0808">Transferase</keyword>
<proteinExistence type="predicted"/>
<evidence type="ECO:0000313" key="4">
    <source>
        <dbReference type="Proteomes" id="UP000428333"/>
    </source>
</evidence>
<dbReference type="PANTHER" id="PTHR46116">
    <property type="entry name" value="(E3-INDEPENDENT) E2 UBIQUITIN-CONJUGATING ENZYME"/>
    <property type="match status" value="1"/>
</dbReference>